<evidence type="ECO:0000313" key="1">
    <source>
        <dbReference type="EMBL" id="MCX8523898.1"/>
    </source>
</evidence>
<reference evidence="1" key="1">
    <citation type="submission" date="2022-10" db="EMBL/GenBank/DDBJ databases">
        <title>Chryseobacterium sp. nov., a novel bacterial species.</title>
        <authorList>
            <person name="Cao Y."/>
        </authorList>
    </citation>
    <scope>NUCLEOTIDE SEQUENCE</scope>
    <source>
        <strain evidence="1">CCTCC AB2015118</strain>
    </source>
</reference>
<evidence type="ECO:0000313" key="2">
    <source>
        <dbReference type="Proteomes" id="UP001073122"/>
    </source>
</evidence>
<keyword evidence="2" id="KW-1185">Reference proteome</keyword>
<dbReference type="RefSeq" id="WP_267265202.1">
    <property type="nucleotide sequence ID" value="NZ_JAOVZW010000008.1"/>
</dbReference>
<accession>A0ABT3XP32</accession>
<dbReference type="EMBL" id="JAOVZW010000008">
    <property type="protein sequence ID" value="MCX8523898.1"/>
    <property type="molecule type" value="Genomic_DNA"/>
</dbReference>
<gene>
    <name evidence="1" type="ORF">OF897_08165</name>
</gene>
<proteinExistence type="predicted"/>
<name>A0ABT3XP32_9FLAO</name>
<sequence length="70" mass="8558">MKESLKITLNNLEKVELFQFFFVEDFAPSDDNEDLKEIFILMWNVFFPNEKWLDENYKDISFEIDHGNYL</sequence>
<protein>
    <submittedName>
        <fullName evidence="1">Uncharacterized protein</fullName>
    </submittedName>
</protein>
<comment type="caution">
    <text evidence="1">The sequence shown here is derived from an EMBL/GenBank/DDBJ whole genome shotgun (WGS) entry which is preliminary data.</text>
</comment>
<organism evidence="1 2">
    <name type="scientific">Chryseobacterium formosus</name>
    <dbReference type="NCBI Taxonomy" id="1537363"/>
    <lineage>
        <taxon>Bacteria</taxon>
        <taxon>Pseudomonadati</taxon>
        <taxon>Bacteroidota</taxon>
        <taxon>Flavobacteriia</taxon>
        <taxon>Flavobacteriales</taxon>
        <taxon>Weeksellaceae</taxon>
        <taxon>Chryseobacterium group</taxon>
        <taxon>Chryseobacterium</taxon>
    </lineage>
</organism>
<dbReference type="Proteomes" id="UP001073122">
    <property type="component" value="Unassembled WGS sequence"/>
</dbReference>